<organism evidence="1 2">
    <name type="scientific">Intrasporangium oryzae NRRL B-24470</name>
    <dbReference type="NCBI Taxonomy" id="1386089"/>
    <lineage>
        <taxon>Bacteria</taxon>
        <taxon>Bacillati</taxon>
        <taxon>Actinomycetota</taxon>
        <taxon>Actinomycetes</taxon>
        <taxon>Micrococcales</taxon>
        <taxon>Intrasporangiaceae</taxon>
        <taxon>Intrasporangium</taxon>
    </lineage>
</organism>
<reference evidence="1 2" key="1">
    <citation type="submission" date="2013-08" db="EMBL/GenBank/DDBJ databases">
        <title>Intrasporangium oryzae NRRL B-24470.</title>
        <authorList>
            <person name="Liu H."/>
            <person name="Wang G."/>
        </authorList>
    </citation>
    <scope>NUCLEOTIDE SEQUENCE [LARGE SCALE GENOMIC DNA]</scope>
    <source>
        <strain evidence="1 2">NRRL B-24470</strain>
    </source>
</reference>
<dbReference type="AlphaFoldDB" id="W9G4S0"/>
<proteinExistence type="predicted"/>
<sequence length="61" mass="6872">MSTSETKPLVCSTCGATPDDEGRARLTWSRGTESGRTVWTCERCSREHVRAIEGKLDPSWW</sequence>
<evidence type="ECO:0000313" key="2">
    <source>
        <dbReference type="Proteomes" id="UP000019489"/>
    </source>
</evidence>
<evidence type="ECO:0008006" key="3">
    <source>
        <dbReference type="Google" id="ProtNLM"/>
    </source>
</evidence>
<gene>
    <name evidence="1" type="ORF">N865_16365</name>
</gene>
<name>W9G4S0_9MICO</name>
<protein>
    <recommendedName>
        <fullName evidence="3">Small CPxCG-related zinc finger protein</fullName>
    </recommendedName>
</protein>
<dbReference type="eggNOG" id="ENOG5032EJR">
    <property type="taxonomic scope" value="Bacteria"/>
</dbReference>
<keyword evidence="2" id="KW-1185">Reference proteome</keyword>
<dbReference type="Proteomes" id="UP000019489">
    <property type="component" value="Unassembled WGS sequence"/>
</dbReference>
<dbReference type="RefSeq" id="WP_034808654.1">
    <property type="nucleotide sequence ID" value="NZ_AWSA01000047.1"/>
</dbReference>
<comment type="caution">
    <text evidence="1">The sequence shown here is derived from an EMBL/GenBank/DDBJ whole genome shotgun (WGS) entry which is preliminary data.</text>
</comment>
<dbReference type="OrthoDB" id="3578149at2"/>
<evidence type="ECO:0000313" key="1">
    <source>
        <dbReference type="EMBL" id="EWT00312.1"/>
    </source>
</evidence>
<dbReference type="EMBL" id="AWSA01000047">
    <property type="protein sequence ID" value="EWT00312.1"/>
    <property type="molecule type" value="Genomic_DNA"/>
</dbReference>
<accession>W9G4S0</accession>
<dbReference type="STRING" id="1386089.N865_16365"/>